<evidence type="ECO:0008006" key="3">
    <source>
        <dbReference type="Google" id="ProtNLM"/>
    </source>
</evidence>
<name>A0A918X2R7_9ACTN</name>
<accession>A0A918X2R7</accession>
<dbReference type="InterPro" id="IPR046032">
    <property type="entry name" value="DUF5990"/>
</dbReference>
<dbReference type="Proteomes" id="UP000638353">
    <property type="component" value="Unassembled WGS sequence"/>
</dbReference>
<protein>
    <recommendedName>
        <fullName evidence="3">Monooxygenase</fullName>
    </recommendedName>
</protein>
<dbReference type="RefSeq" id="WP_189821858.1">
    <property type="nucleotide sequence ID" value="NZ_BMVC01000013.1"/>
</dbReference>
<evidence type="ECO:0000313" key="1">
    <source>
        <dbReference type="EMBL" id="GHD06626.1"/>
    </source>
</evidence>
<proteinExistence type="predicted"/>
<gene>
    <name evidence="1" type="ORF">GCM10010334_58300</name>
</gene>
<dbReference type="Pfam" id="PF19452">
    <property type="entry name" value="DUF5990"/>
    <property type="match status" value="1"/>
</dbReference>
<sequence length="138" mass="15353">MTDKTELKLRLVGHDLPGRDCGEFRNVHVAVQRKKDPEGPVRGDAPEAVWDLTLDVLPGPDFRGPYVHGRPGERFLYLTWGEVAPDGTFEMFRRAKIFCAEIPAELLARGRAEGRISLTDAKGMPLCAAVRPPTITWS</sequence>
<reference evidence="1" key="2">
    <citation type="submission" date="2020-09" db="EMBL/GenBank/DDBJ databases">
        <authorList>
            <person name="Sun Q."/>
            <person name="Ohkuma M."/>
        </authorList>
    </citation>
    <scope>NUCLEOTIDE SEQUENCE</scope>
    <source>
        <strain evidence="1">JCM 4637</strain>
    </source>
</reference>
<dbReference type="AlphaFoldDB" id="A0A918X2R7"/>
<reference evidence="1" key="1">
    <citation type="journal article" date="2014" name="Int. J. Syst. Evol. Microbiol.">
        <title>Complete genome sequence of Corynebacterium casei LMG S-19264T (=DSM 44701T), isolated from a smear-ripened cheese.</title>
        <authorList>
            <consortium name="US DOE Joint Genome Institute (JGI-PGF)"/>
            <person name="Walter F."/>
            <person name="Albersmeier A."/>
            <person name="Kalinowski J."/>
            <person name="Ruckert C."/>
        </authorList>
    </citation>
    <scope>NUCLEOTIDE SEQUENCE</scope>
    <source>
        <strain evidence="1">JCM 4637</strain>
    </source>
</reference>
<evidence type="ECO:0000313" key="2">
    <source>
        <dbReference type="Proteomes" id="UP000638353"/>
    </source>
</evidence>
<organism evidence="1 2">
    <name type="scientific">Streptomyces finlayi</name>
    <dbReference type="NCBI Taxonomy" id="67296"/>
    <lineage>
        <taxon>Bacteria</taxon>
        <taxon>Bacillati</taxon>
        <taxon>Actinomycetota</taxon>
        <taxon>Actinomycetes</taxon>
        <taxon>Kitasatosporales</taxon>
        <taxon>Streptomycetaceae</taxon>
        <taxon>Streptomyces</taxon>
    </lineage>
</organism>
<comment type="caution">
    <text evidence="1">The sequence shown here is derived from an EMBL/GenBank/DDBJ whole genome shotgun (WGS) entry which is preliminary data.</text>
</comment>
<dbReference type="EMBL" id="BMVC01000013">
    <property type="protein sequence ID" value="GHD06626.1"/>
    <property type="molecule type" value="Genomic_DNA"/>
</dbReference>